<dbReference type="Gene3D" id="2.60.40.10">
    <property type="entry name" value="Immunoglobulins"/>
    <property type="match status" value="2"/>
</dbReference>
<keyword evidence="3" id="KW-1185">Reference proteome</keyword>
<dbReference type="Pfam" id="PF13927">
    <property type="entry name" value="Ig_3"/>
    <property type="match status" value="1"/>
</dbReference>
<dbReference type="InterPro" id="IPR003599">
    <property type="entry name" value="Ig_sub"/>
</dbReference>
<dbReference type="InterPro" id="IPR003598">
    <property type="entry name" value="Ig_sub2"/>
</dbReference>
<evidence type="ECO:0000259" key="1">
    <source>
        <dbReference type="PROSITE" id="PS50835"/>
    </source>
</evidence>
<organism evidence="2 3">
    <name type="scientific">Artemia franciscana</name>
    <name type="common">Brine shrimp</name>
    <name type="synonym">Artemia sanfranciscana</name>
    <dbReference type="NCBI Taxonomy" id="6661"/>
    <lineage>
        <taxon>Eukaryota</taxon>
        <taxon>Metazoa</taxon>
        <taxon>Ecdysozoa</taxon>
        <taxon>Arthropoda</taxon>
        <taxon>Crustacea</taxon>
        <taxon>Branchiopoda</taxon>
        <taxon>Anostraca</taxon>
        <taxon>Artemiidae</taxon>
        <taxon>Artemia</taxon>
    </lineage>
</organism>
<dbReference type="InterPro" id="IPR013783">
    <property type="entry name" value="Ig-like_fold"/>
</dbReference>
<name>A0AA88I0V7_ARTSF</name>
<dbReference type="SMART" id="SM00409">
    <property type="entry name" value="IG"/>
    <property type="match status" value="2"/>
</dbReference>
<dbReference type="GO" id="GO:0032589">
    <property type="term" value="C:neuron projection membrane"/>
    <property type="evidence" value="ECO:0007669"/>
    <property type="project" value="TreeGrafter"/>
</dbReference>
<feature type="domain" description="Ig-like" evidence="1">
    <location>
        <begin position="185"/>
        <end position="277"/>
    </location>
</feature>
<dbReference type="AlphaFoldDB" id="A0AA88I0V7"/>
<dbReference type="InterPro" id="IPR007110">
    <property type="entry name" value="Ig-like_dom"/>
</dbReference>
<dbReference type="PANTHER" id="PTHR23279">
    <property type="entry name" value="DEFECTIVE PROBOSCIS EXTENSION RESPONSE DPR -RELATED"/>
    <property type="match status" value="1"/>
</dbReference>
<feature type="domain" description="Ig-like" evidence="1">
    <location>
        <begin position="70"/>
        <end position="179"/>
    </location>
</feature>
<proteinExistence type="predicted"/>
<dbReference type="PROSITE" id="PS50835">
    <property type="entry name" value="IG_LIKE"/>
    <property type="match status" value="2"/>
</dbReference>
<dbReference type="Proteomes" id="UP001187531">
    <property type="component" value="Unassembled WGS sequence"/>
</dbReference>
<dbReference type="InterPro" id="IPR037448">
    <property type="entry name" value="Zig-8"/>
</dbReference>
<dbReference type="InterPro" id="IPR036179">
    <property type="entry name" value="Ig-like_dom_sf"/>
</dbReference>
<evidence type="ECO:0000313" key="3">
    <source>
        <dbReference type="Proteomes" id="UP001187531"/>
    </source>
</evidence>
<dbReference type="SUPFAM" id="SSF48726">
    <property type="entry name" value="Immunoglobulin"/>
    <property type="match status" value="2"/>
</dbReference>
<evidence type="ECO:0000313" key="2">
    <source>
        <dbReference type="EMBL" id="KAK2718893.1"/>
    </source>
</evidence>
<sequence>MFEEYKRNAPYKGPYLRKLRKIPVDKEALIRKYIAGVMSKRTDIDFEDNVAESSEIYESHSLPEFPKEGPRFLQNQVSNVTVITGKNAKLICNIMDLGNWTVSWIRHRDTHLVSVGLFVYTADMRFRPMFKQYYNDDSKNKNGYSYIEWTLEILSPQQRDDGVYECQINTTPFRSHFVNFRVIDPITRILGLPEVFVDKGSTINLTCTITQAPEPPNYIRWSLNSKAISYDSPRGGVSVVVEKGIYSSSSLIIQNARMSDSGNYTCKPDNAAPASVLVHVLNEFPAAMQHGGSLKKHFGELAVVLCLLNYFLL</sequence>
<accession>A0AA88I0V7</accession>
<dbReference type="PANTHER" id="PTHR23279:SF36">
    <property type="entry name" value="DEFECTIVE PROBOSCIS EXTENSION RESPONSE 9, ISOFORM A"/>
    <property type="match status" value="1"/>
</dbReference>
<dbReference type="EMBL" id="JAVRJZ010000009">
    <property type="protein sequence ID" value="KAK2718893.1"/>
    <property type="molecule type" value="Genomic_DNA"/>
</dbReference>
<comment type="caution">
    <text evidence="2">The sequence shown here is derived from an EMBL/GenBank/DDBJ whole genome shotgun (WGS) entry which is preliminary data.</text>
</comment>
<reference evidence="2" key="1">
    <citation type="submission" date="2023-07" db="EMBL/GenBank/DDBJ databases">
        <title>Chromosome-level genome assembly of Artemia franciscana.</title>
        <authorList>
            <person name="Jo E."/>
        </authorList>
    </citation>
    <scope>NUCLEOTIDE SEQUENCE</scope>
    <source>
        <tissue evidence="2">Whole body</tissue>
    </source>
</reference>
<dbReference type="SMART" id="SM00408">
    <property type="entry name" value="IGc2"/>
    <property type="match status" value="2"/>
</dbReference>
<dbReference type="FunFam" id="2.60.40.10:FF:000533">
    <property type="entry name" value="Uncharacterized protein, isoform A"/>
    <property type="match status" value="1"/>
</dbReference>
<gene>
    <name evidence="2" type="ORF">QYM36_006040</name>
</gene>
<dbReference type="GO" id="GO:0050808">
    <property type="term" value="P:synapse organization"/>
    <property type="evidence" value="ECO:0007669"/>
    <property type="project" value="TreeGrafter"/>
</dbReference>
<protein>
    <recommendedName>
        <fullName evidence="1">Ig-like domain-containing protein</fullName>
    </recommendedName>
</protein>